<sequence>MSEKNTIVVTQIGSPIGRKSDQRATLVGLGLNKLHRTRELEDTPAVRGMIAKVHHLVRVEKAS</sequence>
<dbReference type="Gene3D" id="3.30.1390.20">
    <property type="entry name" value="Ribosomal protein L30, ferredoxin-like fold domain"/>
    <property type="match status" value="1"/>
</dbReference>
<dbReference type="InterPro" id="IPR005996">
    <property type="entry name" value="Ribosomal_uL30_bac-type"/>
</dbReference>
<dbReference type="PANTHER" id="PTHR15892:SF2">
    <property type="entry name" value="LARGE RIBOSOMAL SUBUNIT PROTEIN UL30M"/>
    <property type="match status" value="1"/>
</dbReference>
<dbReference type="RefSeq" id="WP_012565951.1">
    <property type="nucleotide sequence ID" value="NZ_JBHTCM010000004.1"/>
</dbReference>
<dbReference type="PANTHER" id="PTHR15892">
    <property type="entry name" value="MITOCHONDRIAL RIBOSOMAL PROTEIN L30"/>
    <property type="match status" value="1"/>
</dbReference>
<comment type="similarity">
    <text evidence="1 5">Belongs to the universal ribosomal protein uL30 family.</text>
</comment>
<dbReference type="EMBL" id="JBHTCM010000004">
    <property type="protein sequence ID" value="MFC7331652.1"/>
    <property type="molecule type" value="Genomic_DNA"/>
</dbReference>
<dbReference type="SUPFAM" id="SSF55129">
    <property type="entry name" value="Ribosomal protein L30p/L7e"/>
    <property type="match status" value="1"/>
</dbReference>
<evidence type="ECO:0000256" key="3">
    <source>
        <dbReference type="ARBA" id="ARBA00022980"/>
    </source>
</evidence>
<dbReference type="NCBIfam" id="TIGR01308">
    <property type="entry name" value="rpmD_bact"/>
    <property type="match status" value="1"/>
</dbReference>
<comment type="caution">
    <text evidence="7">The sequence shown here is derived from an EMBL/GenBank/DDBJ whole genome shotgun (WGS) entry which is preliminary data.</text>
</comment>
<reference evidence="8" key="1">
    <citation type="journal article" date="2019" name="Int. J. Syst. Evol. Microbiol.">
        <title>The Global Catalogue of Microorganisms (GCM) 10K type strain sequencing project: providing services to taxonomists for standard genome sequencing and annotation.</title>
        <authorList>
            <consortium name="The Broad Institute Genomics Platform"/>
            <consortium name="The Broad Institute Genome Sequencing Center for Infectious Disease"/>
            <person name="Wu L."/>
            <person name="Ma J."/>
        </authorList>
    </citation>
    <scope>NUCLEOTIDE SEQUENCE [LARGE SCALE GENOMIC DNA]</scope>
    <source>
        <strain evidence="8">CGMCC 1.16275</strain>
    </source>
</reference>
<organism evidence="7 8">
    <name type="scientific">Rhodocista pekingensis</name>
    <dbReference type="NCBI Taxonomy" id="201185"/>
    <lineage>
        <taxon>Bacteria</taxon>
        <taxon>Pseudomonadati</taxon>
        <taxon>Pseudomonadota</taxon>
        <taxon>Alphaproteobacteria</taxon>
        <taxon>Rhodospirillales</taxon>
        <taxon>Azospirillaceae</taxon>
        <taxon>Rhodocista</taxon>
    </lineage>
</organism>
<dbReference type="PIRSF" id="PIRSF002211">
    <property type="entry name" value="Ribosomal_L30_bac-type"/>
    <property type="match status" value="1"/>
</dbReference>
<dbReference type="Proteomes" id="UP001596456">
    <property type="component" value="Unassembled WGS sequence"/>
</dbReference>
<evidence type="ECO:0000313" key="7">
    <source>
        <dbReference type="EMBL" id="MFC7331652.1"/>
    </source>
</evidence>
<dbReference type="InterPro" id="IPR016082">
    <property type="entry name" value="Ribosomal_uL30_ferredoxin-like"/>
</dbReference>
<dbReference type="HAMAP" id="MF_01371_B">
    <property type="entry name" value="Ribosomal_uL30_B"/>
    <property type="match status" value="1"/>
</dbReference>
<name>A0ABW2KR82_9PROT</name>
<evidence type="ECO:0000256" key="5">
    <source>
        <dbReference type="HAMAP-Rule" id="MF_01371"/>
    </source>
</evidence>
<evidence type="ECO:0000259" key="6">
    <source>
        <dbReference type="Pfam" id="PF00327"/>
    </source>
</evidence>
<accession>A0ABW2KR82</accession>
<evidence type="ECO:0000256" key="1">
    <source>
        <dbReference type="ARBA" id="ARBA00007594"/>
    </source>
</evidence>
<keyword evidence="8" id="KW-1185">Reference proteome</keyword>
<comment type="subunit">
    <text evidence="2 5">Part of the 50S ribosomal subunit.</text>
</comment>
<proteinExistence type="inferred from homology"/>
<feature type="domain" description="Large ribosomal subunit protein uL30-like ferredoxin-like fold" evidence="6">
    <location>
        <begin position="8"/>
        <end position="57"/>
    </location>
</feature>
<dbReference type="CDD" id="cd01658">
    <property type="entry name" value="Ribosomal_L30"/>
    <property type="match status" value="1"/>
</dbReference>
<dbReference type="GO" id="GO:0005840">
    <property type="term" value="C:ribosome"/>
    <property type="evidence" value="ECO:0007669"/>
    <property type="project" value="UniProtKB-KW"/>
</dbReference>
<keyword evidence="4 5" id="KW-0687">Ribonucleoprotein</keyword>
<evidence type="ECO:0000256" key="2">
    <source>
        <dbReference type="ARBA" id="ARBA00011838"/>
    </source>
</evidence>
<dbReference type="Pfam" id="PF00327">
    <property type="entry name" value="Ribosomal_L30"/>
    <property type="match status" value="1"/>
</dbReference>
<evidence type="ECO:0000313" key="8">
    <source>
        <dbReference type="Proteomes" id="UP001596456"/>
    </source>
</evidence>
<dbReference type="InterPro" id="IPR036919">
    <property type="entry name" value="Ribo_uL30_ferredoxin-like_sf"/>
</dbReference>
<evidence type="ECO:0000256" key="4">
    <source>
        <dbReference type="ARBA" id="ARBA00023274"/>
    </source>
</evidence>
<protein>
    <recommendedName>
        <fullName evidence="5">Large ribosomal subunit protein uL30</fullName>
    </recommendedName>
</protein>
<gene>
    <name evidence="5 7" type="primary">rpmD</name>
    <name evidence="7" type="ORF">ACFQPS_00625</name>
</gene>
<keyword evidence="3 5" id="KW-0689">Ribosomal protein</keyword>